<dbReference type="SMART" id="SM00388">
    <property type="entry name" value="HisKA"/>
    <property type="match status" value="1"/>
</dbReference>
<dbReference type="InterPro" id="IPR050351">
    <property type="entry name" value="BphY/WalK/GraS-like"/>
</dbReference>
<dbReference type="EMBL" id="CP002018">
    <property type="protein sequence ID" value="AEM40642.1"/>
    <property type="molecule type" value="Genomic_DNA"/>
</dbReference>
<evidence type="ECO:0000313" key="17">
    <source>
        <dbReference type="EMBL" id="AEM40642.1"/>
    </source>
</evidence>
<dbReference type="SUPFAM" id="SSF158472">
    <property type="entry name" value="HAMP domain-like"/>
    <property type="match status" value="1"/>
</dbReference>
<dbReference type="InterPro" id="IPR005467">
    <property type="entry name" value="His_kinase_dom"/>
</dbReference>
<feature type="domain" description="Histidine kinase" evidence="15">
    <location>
        <begin position="513"/>
        <end position="738"/>
    </location>
</feature>
<evidence type="ECO:0000256" key="13">
    <source>
        <dbReference type="ARBA" id="ARBA00023136"/>
    </source>
</evidence>
<proteinExistence type="predicted"/>
<dbReference type="InterPro" id="IPR003661">
    <property type="entry name" value="HisK_dim/P_dom"/>
</dbReference>
<dbReference type="GO" id="GO:0005886">
    <property type="term" value="C:plasma membrane"/>
    <property type="evidence" value="ECO:0007669"/>
    <property type="project" value="UniProtKB-SubCell"/>
</dbReference>
<feature type="transmembrane region" description="Helical" evidence="14">
    <location>
        <begin position="101"/>
        <end position="126"/>
    </location>
</feature>
<evidence type="ECO:0000256" key="9">
    <source>
        <dbReference type="ARBA" id="ARBA00022777"/>
    </source>
</evidence>
<dbReference type="HOGENOM" id="CLU_019564_1_0_5"/>
<dbReference type="Pfam" id="PF19312">
    <property type="entry name" value="NtrY_N"/>
    <property type="match status" value="1"/>
</dbReference>
<evidence type="ECO:0000256" key="12">
    <source>
        <dbReference type="ARBA" id="ARBA00023012"/>
    </source>
</evidence>
<dbReference type="PRINTS" id="PR00344">
    <property type="entry name" value="BCTRLSENSOR"/>
</dbReference>
<dbReference type="Pfam" id="PF00672">
    <property type="entry name" value="HAMP"/>
    <property type="match status" value="1"/>
</dbReference>
<dbReference type="Gene3D" id="6.10.340.10">
    <property type="match status" value="1"/>
</dbReference>
<dbReference type="PIRSF" id="PIRSF037532">
    <property type="entry name" value="STHK_NtrY"/>
    <property type="match status" value="1"/>
</dbReference>
<dbReference type="KEGG" id="kvl:KVU_0803"/>
<keyword evidence="5" id="KW-0597">Phosphoprotein</keyword>
<dbReference type="InterPro" id="IPR013656">
    <property type="entry name" value="PAS_4"/>
</dbReference>
<protein>
    <recommendedName>
        <fullName evidence="3">histidine kinase</fullName>
        <ecNumber evidence="3">2.7.13.3</ecNumber>
    </recommendedName>
</protein>
<sequence>MAHSLAGDSLARFSRWRRRKRVQTFVTLSIVVLGPLLVGLTWWVMGPLDRGVNAPSLRGVILADIVYIMVIAGLVLQRIVRMLAARRARSAGSRLHSRLTGAFTLMALLPTVIVAVFAVLTINIGLEGWFSDRVRTVLSASQQAALAYADEHRNELVRDARTVADYLQQTRQTILFMDDGDTRMALGRFQAQIERGLSEAFVIDSAGTIRARAPRSYEFGYEQPAPADFAAADANGVVIIEDPRSDEFRALLPLPSFGDRYLYVTRIVDGEILALLDQTQETVALYEQLERERGRVLFEFGLLYVGFAIILMLAAIWLAFWFADRLSSPIGRLLVASQKVGAGDFDVRVIEEDGDDEISQLGKYFNAMTSEIKLQHEELVTSSLKTEERRRLFDSVLTSVTSGVVGLSSGGEIDFSNPSARASLRDVELPEGRALVEVVPEFAALFDAVRAASSAVSDQINVTRGGKQKTLLVQMAPRLSQDGALVGYVVVFDDVTELVSAQRQAAWGDVARRIAHEIKNPLTPIQLSAERIKRKFGNRLGEDSAALEQMTGVIIRQTDDLRRIVDEFSRFARMPQPEKRVQDLVPVLRDALTLQMAGQPEVCFERPTLTHPLIAAIDATMMSQALTNLLKNAGEALQTRREKRPDDRFDPKIKVAVEQFGNMVEISISDNGIGLPDDRVRLFEPYVTTRDKGTGLGLAIVKKIIEEHGGTLDLVDAEPFDADSHFGATALIRLPLIVTEAEKPQLVREA</sequence>
<accession>F9Y510</accession>
<keyword evidence="6 17" id="KW-0808">Transferase</keyword>
<evidence type="ECO:0000256" key="4">
    <source>
        <dbReference type="ARBA" id="ARBA00022475"/>
    </source>
</evidence>
<dbReference type="InterPro" id="IPR036890">
    <property type="entry name" value="HATPase_C_sf"/>
</dbReference>
<keyword evidence="13 14" id="KW-0472">Membrane</keyword>
<evidence type="ECO:0000313" key="18">
    <source>
        <dbReference type="Proteomes" id="UP000000692"/>
    </source>
</evidence>
<dbReference type="GO" id="GO:0030295">
    <property type="term" value="F:protein kinase activator activity"/>
    <property type="evidence" value="ECO:0007669"/>
    <property type="project" value="TreeGrafter"/>
</dbReference>
<dbReference type="Gene3D" id="3.30.450.20">
    <property type="entry name" value="PAS domain"/>
    <property type="match status" value="1"/>
</dbReference>
<keyword evidence="10" id="KW-0067">ATP-binding</keyword>
<organism evidence="17 18">
    <name type="scientific">Ketogulonicigenium vulgare (strain WSH-001)</name>
    <dbReference type="NCBI Taxonomy" id="759362"/>
    <lineage>
        <taxon>Bacteria</taxon>
        <taxon>Pseudomonadati</taxon>
        <taxon>Pseudomonadota</taxon>
        <taxon>Alphaproteobacteria</taxon>
        <taxon>Rhodobacterales</taxon>
        <taxon>Roseobacteraceae</taxon>
        <taxon>Ketogulonicigenium</taxon>
    </lineage>
</organism>
<feature type="transmembrane region" description="Helical" evidence="14">
    <location>
        <begin position="301"/>
        <end position="323"/>
    </location>
</feature>
<evidence type="ECO:0000256" key="8">
    <source>
        <dbReference type="ARBA" id="ARBA00022741"/>
    </source>
</evidence>
<evidence type="ECO:0000256" key="10">
    <source>
        <dbReference type="ARBA" id="ARBA00022840"/>
    </source>
</evidence>
<gene>
    <name evidence="17" type="primary">ntrY</name>
    <name evidence="17" type="ordered locus">KVU_0803</name>
</gene>
<dbReference type="OrthoDB" id="9776727at2"/>
<keyword evidence="4" id="KW-1003">Cell membrane</keyword>
<evidence type="ECO:0000256" key="5">
    <source>
        <dbReference type="ARBA" id="ARBA00022553"/>
    </source>
</evidence>
<dbReference type="SMART" id="SM00304">
    <property type="entry name" value="HAMP"/>
    <property type="match status" value="1"/>
</dbReference>
<feature type="domain" description="HAMP" evidence="16">
    <location>
        <begin position="324"/>
        <end position="377"/>
    </location>
</feature>
<dbReference type="FunFam" id="1.10.287.130:FF:000107">
    <property type="entry name" value="Sensor histidine kinase YycG"/>
    <property type="match status" value="1"/>
</dbReference>
<feature type="transmembrane region" description="Helical" evidence="14">
    <location>
        <begin position="57"/>
        <end position="80"/>
    </location>
</feature>
<evidence type="ECO:0000256" key="3">
    <source>
        <dbReference type="ARBA" id="ARBA00012438"/>
    </source>
</evidence>
<comment type="subcellular location">
    <subcellularLocation>
        <location evidence="2">Cell membrane</location>
        <topology evidence="2">Multi-pass membrane protein</topology>
    </subcellularLocation>
</comment>
<dbReference type="RefSeq" id="WP_013384094.1">
    <property type="nucleotide sequence ID" value="NC_017384.1"/>
</dbReference>
<keyword evidence="12" id="KW-0902">Two-component regulatory system</keyword>
<dbReference type="CDD" id="cd00082">
    <property type="entry name" value="HisKA"/>
    <property type="match status" value="1"/>
</dbReference>
<dbReference type="Pfam" id="PF08448">
    <property type="entry name" value="PAS_4"/>
    <property type="match status" value="1"/>
</dbReference>
<dbReference type="GO" id="GO:0000156">
    <property type="term" value="F:phosphorelay response regulator activity"/>
    <property type="evidence" value="ECO:0007669"/>
    <property type="project" value="TreeGrafter"/>
</dbReference>
<dbReference type="InterPro" id="IPR003660">
    <property type="entry name" value="HAMP_dom"/>
</dbReference>
<name>F9Y510_KETVW</name>
<keyword evidence="18" id="KW-1185">Reference proteome</keyword>
<keyword evidence="7 14" id="KW-0812">Transmembrane</keyword>
<evidence type="ECO:0000256" key="1">
    <source>
        <dbReference type="ARBA" id="ARBA00000085"/>
    </source>
</evidence>
<evidence type="ECO:0000256" key="6">
    <source>
        <dbReference type="ARBA" id="ARBA00022679"/>
    </source>
</evidence>
<dbReference type="PROSITE" id="PS50109">
    <property type="entry name" value="HIS_KIN"/>
    <property type="match status" value="1"/>
</dbReference>
<dbReference type="SUPFAM" id="SSF55874">
    <property type="entry name" value="ATPase domain of HSP90 chaperone/DNA topoisomerase II/histidine kinase"/>
    <property type="match status" value="1"/>
</dbReference>
<dbReference type="GO" id="GO:0005524">
    <property type="term" value="F:ATP binding"/>
    <property type="evidence" value="ECO:0007669"/>
    <property type="project" value="UniProtKB-KW"/>
</dbReference>
<dbReference type="eggNOG" id="COG5000">
    <property type="taxonomic scope" value="Bacteria"/>
</dbReference>
<dbReference type="GO" id="GO:0000155">
    <property type="term" value="F:phosphorelay sensor kinase activity"/>
    <property type="evidence" value="ECO:0007669"/>
    <property type="project" value="InterPro"/>
</dbReference>
<evidence type="ECO:0000256" key="11">
    <source>
        <dbReference type="ARBA" id="ARBA00022989"/>
    </source>
</evidence>
<dbReference type="GO" id="GO:0007234">
    <property type="term" value="P:osmosensory signaling via phosphorelay pathway"/>
    <property type="evidence" value="ECO:0007669"/>
    <property type="project" value="TreeGrafter"/>
</dbReference>
<dbReference type="Gene3D" id="3.30.565.10">
    <property type="entry name" value="Histidine kinase-like ATPase, C-terminal domain"/>
    <property type="match status" value="1"/>
</dbReference>
<dbReference type="EC" id="2.7.13.3" evidence="3"/>
<dbReference type="InterPro" id="IPR003594">
    <property type="entry name" value="HATPase_dom"/>
</dbReference>
<keyword evidence="9" id="KW-0418">Kinase</keyword>
<dbReference type="SUPFAM" id="SSF47384">
    <property type="entry name" value="Homodimeric domain of signal transducing histidine kinase"/>
    <property type="match status" value="1"/>
</dbReference>
<dbReference type="InterPro" id="IPR004358">
    <property type="entry name" value="Sig_transdc_His_kin-like_C"/>
</dbReference>
<keyword evidence="8" id="KW-0547">Nucleotide-binding</keyword>
<dbReference type="Pfam" id="PF00512">
    <property type="entry name" value="HisKA"/>
    <property type="match status" value="1"/>
</dbReference>
<dbReference type="InterPro" id="IPR036097">
    <property type="entry name" value="HisK_dim/P_sf"/>
</dbReference>
<dbReference type="Proteomes" id="UP000000692">
    <property type="component" value="Chromosome"/>
</dbReference>
<evidence type="ECO:0000256" key="7">
    <source>
        <dbReference type="ARBA" id="ARBA00022692"/>
    </source>
</evidence>
<dbReference type="PANTHER" id="PTHR42878">
    <property type="entry name" value="TWO-COMPONENT HISTIDINE KINASE"/>
    <property type="match status" value="1"/>
</dbReference>
<dbReference type="CDD" id="cd06225">
    <property type="entry name" value="HAMP"/>
    <property type="match status" value="1"/>
</dbReference>
<dbReference type="InterPro" id="IPR017232">
    <property type="entry name" value="NtrY"/>
</dbReference>
<evidence type="ECO:0000256" key="2">
    <source>
        <dbReference type="ARBA" id="ARBA00004651"/>
    </source>
</evidence>
<keyword evidence="11 14" id="KW-1133">Transmembrane helix</keyword>
<comment type="catalytic activity">
    <reaction evidence="1">
        <text>ATP + protein L-histidine = ADP + protein N-phospho-L-histidine.</text>
        <dbReference type="EC" id="2.7.13.3"/>
    </reaction>
</comment>
<dbReference type="PANTHER" id="PTHR42878:SF7">
    <property type="entry name" value="SENSOR HISTIDINE KINASE GLRK"/>
    <property type="match status" value="1"/>
</dbReference>
<feature type="transmembrane region" description="Helical" evidence="14">
    <location>
        <begin position="22"/>
        <end position="45"/>
    </location>
</feature>
<evidence type="ECO:0000256" key="14">
    <source>
        <dbReference type="SAM" id="Phobius"/>
    </source>
</evidence>
<evidence type="ECO:0000259" key="15">
    <source>
        <dbReference type="PROSITE" id="PS50109"/>
    </source>
</evidence>
<dbReference type="PROSITE" id="PS50885">
    <property type="entry name" value="HAMP"/>
    <property type="match status" value="1"/>
</dbReference>
<evidence type="ECO:0000259" key="16">
    <source>
        <dbReference type="PROSITE" id="PS50885"/>
    </source>
</evidence>
<dbReference type="PATRIC" id="fig|759362.5.peg.831"/>
<dbReference type="InterPro" id="IPR035965">
    <property type="entry name" value="PAS-like_dom_sf"/>
</dbReference>
<dbReference type="SMART" id="SM00387">
    <property type="entry name" value="HATPase_c"/>
    <property type="match status" value="1"/>
</dbReference>
<dbReference type="AlphaFoldDB" id="F9Y510"/>
<dbReference type="Gene3D" id="1.10.287.130">
    <property type="match status" value="1"/>
</dbReference>
<reference evidence="17 18" key="1">
    <citation type="journal article" date="2011" name="J. Bacteriol.">
        <title>Complete genome sequence of the industrial strain Ketogulonicigenium vulgare WSH-001.</title>
        <authorList>
            <person name="Liu L."/>
            <person name="Li Y."/>
            <person name="Zhang J."/>
            <person name="Zhou Z."/>
            <person name="Liu J."/>
            <person name="Li X."/>
            <person name="Zhou J."/>
            <person name="Du G."/>
            <person name="Wang L."/>
            <person name="Chen J."/>
        </authorList>
    </citation>
    <scope>NUCLEOTIDE SEQUENCE [LARGE SCALE GENOMIC DNA]</scope>
    <source>
        <strain evidence="17 18">WSH-001</strain>
    </source>
</reference>
<dbReference type="SUPFAM" id="SSF55785">
    <property type="entry name" value="PYP-like sensor domain (PAS domain)"/>
    <property type="match status" value="1"/>
</dbReference>
<dbReference type="InterPro" id="IPR045671">
    <property type="entry name" value="NtrY-like_N"/>
</dbReference>
<dbReference type="Pfam" id="PF02518">
    <property type="entry name" value="HATPase_c"/>
    <property type="match status" value="1"/>
</dbReference>